<dbReference type="SUPFAM" id="SSF53448">
    <property type="entry name" value="Nucleotide-diphospho-sugar transferases"/>
    <property type="match status" value="1"/>
</dbReference>
<evidence type="ECO:0000313" key="1">
    <source>
        <dbReference type="EMBL" id="RDU72653.1"/>
    </source>
</evidence>
<name>A0A3D8J5A9_9HELI</name>
<dbReference type="EMBL" id="NXLX01000017">
    <property type="protein sequence ID" value="RDU72653.1"/>
    <property type="molecule type" value="Genomic_DNA"/>
</dbReference>
<protein>
    <recommendedName>
        <fullName evidence="3">Glycosyltransferase</fullName>
    </recommendedName>
</protein>
<reference evidence="1 2" key="1">
    <citation type="submission" date="2018-04" db="EMBL/GenBank/DDBJ databases">
        <title>Novel Campyloabacter and Helicobacter Species and Strains.</title>
        <authorList>
            <person name="Mannion A.J."/>
            <person name="Shen Z."/>
            <person name="Fox J.G."/>
        </authorList>
    </citation>
    <scope>NUCLEOTIDE SEQUENCE [LARGE SCALE GENOMIC DNA]</scope>
    <source>
        <strain evidence="1 2">MIT 04-9362</strain>
    </source>
</reference>
<proteinExistence type="predicted"/>
<comment type="caution">
    <text evidence="1">The sequence shown here is derived from an EMBL/GenBank/DDBJ whole genome shotgun (WGS) entry which is preliminary data.</text>
</comment>
<evidence type="ECO:0000313" key="2">
    <source>
        <dbReference type="Proteomes" id="UP000256695"/>
    </source>
</evidence>
<dbReference type="Gene3D" id="3.90.550.10">
    <property type="entry name" value="Spore Coat Polysaccharide Biosynthesis Protein SpsA, Chain A"/>
    <property type="match status" value="1"/>
</dbReference>
<evidence type="ECO:0008006" key="3">
    <source>
        <dbReference type="Google" id="ProtNLM"/>
    </source>
</evidence>
<gene>
    <name evidence="1" type="ORF">CQA57_06415</name>
</gene>
<dbReference type="InterPro" id="IPR029044">
    <property type="entry name" value="Nucleotide-diphossugar_trans"/>
</dbReference>
<dbReference type="Proteomes" id="UP000256695">
    <property type="component" value="Unassembled WGS sequence"/>
</dbReference>
<dbReference type="OrthoDB" id="5323862at2"/>
<keyword evidence="2" id="KW-1185">Reference proteome</keyword>
<dbReference type="RefSeq" id="WP_115579411.1">
    <property type="nucleotide sequence ID" value="NZ_NXLX01000017.1"/>
</dbReference>
<sequence>MIVDYIHFLDSDDWLELSCVEECVNSALASQADIIWHGCNHFQEATQQITESNFLKSLKLKEKYSYTGLEIFSSLPYSSFSWVAMGIVKSCLANKVKFEEGIESEDALFGMQIFSLAKNIQIILKPFYYYRIRPNSTSQHTLNNTTNPKEIRFPSHQNDLIDVFHTPYEIRHYSFAYSCAIISLRMDEFLKREKFCNQLNTIIKNMIEERVIYAFGGCAFDKDPRNIRKLCTKLIDYTSKTPWNLKLAYYYPTIYKILKKIKNILRKS</sequence>
<dbReference type="AlphaFoldDB" id="A0A3D8J5A9"/>
<accession>A0A3D8J5A9</accession>
<organism evidence="1 2">
    <name type="scientific">Helicobacter anseris</name>
    <dbReference type="NCBI Taxonomy" id="375926"/>
    <lineage>
        <taxon>Bacteria</taxon>
        <taxon>Pseudomonadati</taxon>
        <taxon>Campylobacterota</taxon>
        <taxon>Epsilonproteobacteria</taxon>
        <taxon>Campylobacterales</taxon>
        <taxon>Helicobacteraceae</taxon>
        <taxon>Helicobacter</taxon>
    </lineage>
</organism>